<evidence type="ECO:0000256" key="9">
    <source>
        <dbReference type="ARBA" id="ARBA00023237"/>
    </source>
</evidence>
<evidence type="ECO:0000256" key="10">
    <source>
        <dbReference type="PROSITE-ProRule" id="PRU01360"/>
    </source>
</evidence>
<evidence type="ECO:0000259" key="12">
    <source>
        <dbReference type="SMART" id="SM00965"/>
    </source>
</evidence>
<keyword evidence="4" id="KW-0406">Ion transport</keyword>
<evidence type="ECO:0000256" key="3">
    <source>
        <dbReference type="ARBA" id="ARBA00022452"/>
    </source>
</evidence>
<dbReference type="RefSeq" id="WP_092789017.1">
    <property type="nucleotide sequence ID" value="NZ_FNXF01000001.1"/>
</dbReference>
<keyword evidence="14" id="KW-1185">Reference proteome</keyword>
<comment type="subcellular location">
    <subcellularLocation>
        <location evidence="1 10">Cell outer membrane</location>
        <topology evidence="1 10">Multi-pass membrane protein</topology>
    </subcellularLocation>
</comment>
<keyword evidence="3 10" id="KW-1134">Transmembrane beta strand</keyword>
<keyword evidence="7 11" id="KW-0798">TonB box</keyword>
<accession>A0A1H6J197</accession>
<dbReference type="OrthoDB" id="99276at2"/>
<dbReference type="GO" id="GO:0006826">
    <property type="term" value="P:iron ion transport"/>
    <property type="evidence" value="ECO:0007669"/>
    <property type="project" value="UniProtKB-KW"/>
</dbReference>
<evidence type="ECO:0000256" key="8">
    <source>
        <dbReference type="ARBA" id="ARBA00023136"/>
    </source>
</evidence>
<keyword evidence="9 10" id="KW-0998">Cell outer membrane</keyword>
<evidence type="ECO:0000256" key="5">
    <source>
        <dbReference type="ARBA" id="ARBA00022692"/>
    </source>
</evidence>
<evidence type="ECO:0000256" key="11">
    <source>
        <dbReference type="RuleBase" id="RU003357"/>
    </source>
</evidence>
<dbReference type="Pfam" id="PF07715">
    <property type="entry name" value="Plug"/>
    <property type="match status" value="1"/>
</dbReference>
<gene>
    <name evidence="13" type="ORF">SAMN05660691_00076</name>
</gene>
<dbReference type="NCBIfam" id="TIGR01782">
    <property type="entry name" value="TonB-Xanth-Caul"/>
    <property type="match status" value="1"/>
</dbReference>
<dbReference type="Gene3D" id="2.40.170.20">
    <property type="entry name" value="TonB-dependent receptor, beta-barrel domain"/>
    <property type="match status" value="1"/>
</dbReference>
<dbReference type="InterPro" id="IPR036942">
    <property type="entry name" value="Beta-barrel_TonB_sf"/>
</dbReference>
<dbReference type="GO" id="GO:0009279">
    <property type="term" value="C:cell outer membrane"/>
    <property type="evidence" value="ECO:0007669"/>
    <property type="project" value="UniProtKB-SubCell"/>
</dbReference>
<sequence length="1026" mass="113011">MAGLVPVQPVFYLVLLLLFSPAVWPAAQHNPEPQHKAADRQRYALPAQPLAAALLQFARQINKPLLFNPAQLAGLQAPAVAGDFTADEVLQQLLAQQPLEAIPHASGWLIKAEAKVPAANPAAPAAKPAAKPTASAPAMEVIAVRANGGVHRHNSATTLLPTAETLKRQAMIAQDSLVAEDITDFPALNVANAISRVPGISITREWGEGRQISLRGLGPDFTRVQVNGMETLGTSSSPMDARGALSRSRAFDFNIFAAELFNQIDVKKSYSAEQEEGGIAGTVNLRTAKPFDYAADKASISAQLGSNSNANSNLSSADPRFSALVSKRWSDLGALISLTYSSRATNEYGSNTTRWRRESGKQAADPNNRALQSLLDSGDLWFPRGQRLSVWENQQQRFGITAALQYQPVAQLNLLLDVMHGKLENQLSEHHHAVKDNNLVQDLIWRDSNGDGTGDKEVLYARYKNASWRNENRQDYNESVFSQISLSADWALSHNLQLRAMLGHSSSDYRQPLLSKLNIEAKQQADIVTDFTRDAFYGRSYSSNFDVTALPGYSVRDLFFQSNFTYSDFDNARLDFTWQLSNNRALSFGLHHKTFNNSGFQQEASGFPHSSATPLNQGMVSLKADQVQLYSGHPDQSWLQGNIAALQAFYGLNGFALANADTIASSVYRLTEQTNAGYLQYQQEFAVAGAPLRASLGLRYFHTQLASQTPPQVLANSGPASNEPTNVTRYYSGYLPGLDISYEFADDMLWRLGLSKNITRPSLSDLALFTNVTKTSLGETDIGQINTGNPQLKPFSANNLDTALEWYFADGGLFSAALFYKDIKHFIAIETQPVIYRELGLPASLLPEGKTVDDVFNLSSPQNGGPSSIKGVELALQRKLDFLPAPFNQFGIAANYTWADGNTLYRNVQNSGEDQHKAFTGLSRHSYNLALYYDTPRWGARLTTVYRSRYIAAVESGSIDDDERGYHASTNVDFSAFYRLNDYIKLNIEALNLTNLREELYSDSSDRAYNSTYSGRTYMLGVTAEF</sequence>
<dbReference type="PANTHER" id="PTHR40980:SF3">
    <property type="entry name" value="TONB-DEPENDENT RECEPTOR-LIKE BETA-BARREL DOMAIN-CONTAINING PROTEIN"/>
    <property type="match status" value="1"/>
</dbReference>
<dbReference type="SMART" id="SM00965">
    <property type="entry name" value="STN"/>
    <property type="match status" value="1"/>
</dbReference>
<keyword evidence="4" id="KW-0410">Iron transport</keyword>
<keyword evidence="13" id="KW-0675">Receptor</keyword>
<dbReference type="CDD" id="cd01347">
    <property type="entry name" value="ligand_gated_channel"/>
    <property type="match status" value="1"/>
</dbReference>
<evidence type="ECO:0000256" key="2">
    <source>
        <dbReference type="ARBA" id="ARBA00022448"/>
    </source>
</evidence>
<evidence type="ECO:0000313" key="13">
    <source>
        <dbReference type="EMBL" id="SEH55337.1"/>
    </source>
</evidence>
<dbReference type="InterPro" id="IPR012910">
    <property type="entry name" value="Plug_dom"/>
</dbReference>
<dbReference type="Gene3D" id="3.55.50.30">
    <property type="match status" value="1"/>
</dbReference>
<organism evidence="13 14">
    <name type="scientific">Rheinheimera pacifica</name>
    <dbReference type="NCBI Taxonomy" id="173990"/>
    <lineage>
        <taxon>Bacteria</taxon>
        <taxon>Pseudomonadati</taxon>
        <taxon>Pseudomonadota</taxon>
        <taxon>Gammaproteobacteria</taxon>
        <taxon>Chromatiales</taxon>
        <taxon>Chromatiaceae</taxon>
        <taxon>Rheinheimera</taxon>
    </lineage>
</organism>
<evidence type="ECO:0000256" key="7">
    <source>
        <dbReference type="ARBA" id="ARBA00023077"/>
    </source>
</evidence>
<protein>
    <submittedName>
        <fullName evidence="13">TonB-dependent receptor</fullName>
    </submittedName>
</protein>
<dbReference type="Gene3D" id="2.170.130.10">
    <property type="entry name" value="TonB-dependent receptor, plug domain"/>
    <property type="match status" value="1"/>
</dbReference>
<dbReference type="PROSITE" id="PS52016">
    <property type="entry name" value="TONB_DEPENDENT_REC_3"/>
    <property type="match status" value="1"/>
</dbReference>
<dbReference type="InterPro" id="IPR011662">
    <property type="entry name" value="Secretin/TonB_short_N"/>
</dbReference>
<reference evidence="14" key="1">
    <citation type="submission" date="2016-10" db="EMBL/GenBank/DDBJ databases">
        <authorList>
            <person name="Varghese N."/>
            <person name="Submissions S."/>
        </authorList>
    </citation>
    <scope>NUCLEOTIDE SEQUENCE [LARGE SCALE GENOMIC DNA]</scope>
    <source>
        <strain evidence="14">DSM 17616</strain>
    </source>
</reference>
<dbReference type="PANTHER" id="PTHR40980">
    <property type="entry name" value="PLUG DOMAIN-CONTAINING PROTEIN"/>
    <property type="match status" value="1"/>
</dbReference>
<dbReference type="EMBL" id="FNXF01000001">
    <property type="protein sequence ID" value="SEH55337.1"/>
    <property type="molecule type" value="Genomic_DNA"/>
</dbReference>
<dbReference type="InterPro" id="IPR010104">
    <property type="entry name" value="TonB_rcpt_bac"/>
</dbReference>
<dbReference type="Proteomes" id="UP000199371">
    <property type="component" value="Unassembled WGS sequence"/>
</dbReference>
<dbReference type="Pfam" id="PF00593">
    <property type="entry name" value="TonB_dep_Rec_b-barrel"/>
    <property type="match status" value="1"/>
</dbReference>
<comment type="similarity">
    <text evidence="10 11">Belongs to the TonB-dependent receptor family.</text>
</comment>
<dbReference type="SUPFAM" id="SSF56935">
    <property type="entry name" value="Porins"/>
    <property type="match status" value="1"/>
</dbReference>
<dbReference type="STRING" id="173990.SAMN05660691_00076"/>
<keyword evidence="6" id="KW-0408">Iron</keyword>
<dbReference type="InterPro" id="IPR000531">
    <property type="entry name" value="Beta-barrel_TonB"/>
</dbReference>
<dbReference type="InterPro" id="IPR039426">
    <property type="entry name" value="TonB-dep_rcpt-like"/>
</dbReference>
<evidence type="ECO:0000256" key="6">
    <source>
        <dbReference type="ARBA" id="ARBA00023004"/>
    </source>
</evidence>
<keyword evidence="5 10" id="KW-0812">Transmembrane</keyword>
<name>A0A1H6J197_9GAMM</name>
<proteinExistence type="inferred from homology"/>
<dbReference type="InterPro" id="IPR037066">
    <property type="entry name" value="Plug_dom_sf"/>
</dbReference>
<evidence type="ECO:0000313" key="14">
    <source>
        <dbReference type="Proteomes" id="UP000199371"/>
    </source>
</evidence>
<keyword evidence="8 10" id="KW-0472">Membrane</keyword>
<feature type="domain" description="Secretin/TonB short N-terminal" evidence="12">
    <location>
        <begin position="63"/>
        <end position="113"/>
    </location>
</feature>
<evidence type="ECO:0000256" key="1">
    <source>
        <dbReference type="ARBA" id="ARBA00004571"/>
    </source>
</evidence>
<dbReference type="AlphaFoldDB" id="A0A1H6J197"/>
<keyword evidence="2 10" id="KW-0813">Transport</keyword>
<evidence type="ECO:0000256" key="4">
    <source>
        <dbReference type="ARBA" id="ARBA00022496"/>
    </source>
</evidence>